<dbReference type="Proteomes" id="UP000005240">
    <property type="component" value="Unassembled WGS sequence"/>
</dbReference>
<dbReference type="GO" id="GO:0005938">
    <property type="term" value="C:cell cortex"/>
    <property type="evidence" value="ECO:0007669"/>
    <property type="project" value="TreeGrafter"/>
</dbReference>
<dbReference type="Gene3D" id="1.10.287.1490">
    <property type="match status" value="1"/>
</dbReference>
<dbReference type="OMA" id="HREHTPA"/>
<dbReference type="VEuPathDB" id="FungiDB:PTTG_04411"/>
<reference evidence="4" key="4">
    <citation type="submission" date="2025-05" db="UniProtKB">
        <authorList>
            <consortium name="EnsemblFungi"/>
        </authorList>
    </citation>
    <scope>IDENTIFICATION</scope>
    <source>
        <strain evidence="4">isolate 1-1 / race 1 (BBBD)</strain>
    </source>
</reference>
<feature type="compositionally biased region" description="Polar residues" evidence="2">
    <location>
        <begin position="339"/>
        <end position="354"/>
    </location>
</feature>
<gene>
    <name evidence="3" type="ORF">PTTG_04411</name>
</gene>
<proteinExistence type="predicted"/>
<dbReference type="GO" id="GO:0015631">
    <property type="term" value="F:tubulin binding"/>
    <property type="evidence" value="ECO:0007669"/>
    <property type="project" value="TreeGrafter"/>
</dbReference>
<reference evidence="3" key="1">
    <citation type="submission" date="2009-11" db="EMBL/GenBank/DDBJ databases">
        <authorList>
            <consortium name="The Broad Institute Genome Sequencing Platform"/>
            <person name="Ward D."/>
            <person name="Feldgarden M."/>
            <person name="Earl A."/>
            <person name="Young S.K."/>
            <person name="Zeng Q."/>
            <person name="Koehrsen M."/>
            <person name="Alvarado L."/>
            <person name="Berlin A."/>
            <person name="Bochicchio J."/>
            <person name="Borenstein D."/>
            <person name="Chapman S.B."/>
            <person name="Chen Z."/>
            <person name="Engels R."/>
            <person name="Freedman E."/>
            <person name="Gellesch M."/>
            <person name="Goldberg J."/>
            <person name="Griggs A."/>
            <person name="Gujja S."/>
            <person name="Heilman E."/>
            <person name="Heiman D."/>
            <person name="Hepburn T."/>
            <person name="Howarth C."/>
            <person name="Jen D."/>
            <person name="Larson L."/>
            <person name="Lewis B."/>
            <person name="Mehta T."/>
            <person name="Park D."/>
            <person name="Pearson M."/>
            <person name="Roberts A."/>
            <person name="Saif S."/>
            <person name="Shea T."/>
            <person name="Shenoy N."/>
            <person name="Sisk P."/>
            <person name="Stolte C."/>
            <person name="Sykes S."/>
            <person name="Thomson T."/>
            <person name="Walk T."/>
            <person name="White J."/>
            <person name="Yandava C."/>
            <person name="Izard J."/>
            <person name="Baranova O.V."/>
            <person name="Blanton J.M."/>
            <person name="Tanner A.C."/>
            <person name="Dewhirst F.E."/>
            <person name="Haas B."/>
            <person name="Nusbaum C."/>
            <person name="Birren B."/>
        </authorList>
    </citation>
    <scope>NUCLEOTIDE SEQUENCE [LARGE SCALE GENOMIC DNA]</scope>
    <source>
        <strain evidence="3">1-1 BBBD Race 1</strain>
    </source>
</reference>
<feature type="compositionally biased region" description="Low complexity" evidence="2">
    <location>
        <begin position="63"/>
        <end position="81"/>
    </location>
</feature>
<dbReference type="PANTHER" id="PTHR28190">
    <property type="entry name" value="NUCLEAR MIGRATION PROTEIN NUM1"/>
    <property type="match status" value="1"/>
</dbReference>
<feature type="region of interest" description="Disordered" evidence="2">
    <location>
        <begin position="541"/>
        <end position="560"/>
    </location>
</feature>
<dbReference type="EMBL" id="ADAS02000045">
    <property type="protein sequence ID" value="OAV93924.1"/>
    <property type="molecule type" value="Genomic_DNA"/>
</dbReference>
<name>A0A0C4EUD2_PUCT1</name>
<feature type="coiled-coil region" evidence="1">
    <location>
        <begin position="383"/>
        <end position="459"/>
    </location>
</feature>
<dbReference type="STRING" id="630390.A0A0C4EUD2"/>
<evidence type="ECO:0000313" key="5">
    <source>
        <dbReference type="Proteomes" id="UP000005240"/>
    </source>
</evidence>
<dbReference type="InterPro" id="IPR053005">
    <property type="entry name" value="Nuclear_Pos-Cytoskel_Interact"/>
</dbReference>
<feature type="compositionally biased region" description="Pro residues" evidence="2">
    <location>
        <begin position="37"/>
        <end position="62"/>
    </location>
</feature>
<feature type="region of interest" description="Disordered" evidence="2">
    <location>
        <begin position="631"/>
        <end position="650"/>
    </location>
</feature>
<dbReference type="GO" id="GO:0000226">
    <property type="term" value="P:microtubule cytoskeleton organization"/>
    <property type="evidence" value="ECO:0007669"/>
    <property type="project" value="TreeGrafter"/>
</dbReference>
<reference evidence="3" key="2">
    <citation type="submission" date="2016-05" db="EMBL/GenBank/DDBJ databases">
        <title>Comparative analysis highlights variable genome content of wheat rusts and divergence of the mating loci.</title>
        <authorList>
            <person name="Cuomo C.A."/>
            <person name="Bakkeren G."/>
            <person name="Szabo L."/>
            <person name="Khalil H."/>
            <person name="Joly D."/>
            <person name="Goldberg J."/>
            <person name="Young S."/>
            <person name="Zeng Q."/>
            <person name="Fellers J."/>
        </authorList>
    </citation>
    <scope>NUCLEOTIDE SEQUENCE [LARGE SCALE GENOMIC DNA]</scope>
    <source>
        <strain evidence="3">1-1 BBBD Race 1</strain>
    </source>
</reference>
<feature type="region of interest" description="Disordered" evidence="2">
    <location>
        <begin position="224"/>
        <end position="280"/>
    </location>
</feature>
<reference evidence="4 5" key="3">
    <citation type="journal article" date="2017" name="G3 (Bethesda)">
        <title>Comparative analysis highlights variable genome content of wheat rusts and divergence of the mating loci.</title>
        <authorList>
            <person name="Cuomo C.A."/>
            <person name="Bakkeren G."/>
            <person name="Khalil H.B."/>
            <person name="Panwar V."/>
            <person name="Joly D."/>
            <person name="Linning R."/>
            <person name="Sakthikumar S."/>
            <person name="Song X."/>
            <person name="Adiconis X."/>
            <person name="Fan L."/>
            <person name="Goldberg J.M."/>
            <person name="Levin J.Z."/>
            <person name="Young S."/>
            <person name="Zeng Q."/>
            <person name="Anikster Y."/>
            <person name="Bruce M."/>
            <person name="Wang M."/>
            <person name="Yin C."/>
            <person name="McCallum B."/>
            <person name="Szabo L.J."/>
            <person name="Hulbert S."/>
            <person name="Chen X."/>
            <person name="Fellers J.P."/>
        </authorList>
    </citation>
    <scope>NUCLEOTIDE SEQUENCE</scope>
    <source>
        <strain evidence="5">Isolate 1-1 / race 1 (BBBD)</strain>
        <strain evidence="4">isolate 1-1 / race 1 (BBBD)</strain>
    </source>
</reference>
<feature type="compositionally biased region" description="Low complexity" evidence="2">
    <location>
        <begin position="110"/>
        <end position="121"/>
    </location>
</feature>
<dbReference type="GO" id="GO:0005739">
    <property type="term" value="C:mitochondrion"/>
    <property type="evidence" value="ECO:0007669"/>
    <property type="project" value="TreeGrafter"/>
</dbReference>
<evidence type="ECO:0000313" key="4">
    <source>
        <dbReference type="EnsemblFungi" id="PTTG_04411-t43_1-p1"/>
    </source>
</evidence>
<accession>A0A0C4EUD2</accession>
<feature type="region of interest" description="Disordered" evidence="2">
    <location>
        <begin position="303"/>
        <end position="356"/>
    </location>
</feature>
<evidence type="ECO:0000256" key="2">
    <source>
        <dbReference type="SAM" id="MobiDB-lite"/>
    </source>
</evidence>
<feature type="compositionally biased region" description="Polar residues" evidence="2">
    <location>
        <begin position="313"/>
        <end position="322"/>
    </location>
</feature>
<organism evidence="3">
    <name type="scientific">Puccinia triticina (isolate 1-1 / race 1 (BBBD))</name>
    <name type="common">Brown leaf rust fungus</name>
    <dbReference type="NCBI Taxonomy" id="630390"/>
    <lineage>
        <taxon>Eukaryota</taxon>
        <taxon>Fungi</taxon>
        <taxon>Dikarya</taxon>
        <taxon>Basidiomycota</taxon>
        <taxon>Pucciniomycotina</taxon>
        <taxon>Pucciniomycetes</taxon>
        <taxon>Pucciniales</taxon>
        <taxon>Pucciniaceae</taxon>
        <taxon>Puccinia</taxon>
    </lineage>
</organism>
<dbReference type="EnsemblFungi" id="PTTG_04411-t43_1">
    <property type="protein sequence ID" value="PTTG_04411-t43_1-p1"/>
    <property type="gene ID" value="PTTG_04411"/>
</dbReference>
<feature type="region of interest" description="Disordered" evidence="2">
    <location>
        <begin position="573"/>
        <end position="621"/>
    </location>
</feature>
<evidence type="ECO:0000313" key="3">
    <source>
        <dbReference type="EMBL" id="OAV93924.1"/>
    </source>
</evidence>
<keyword evidence="5" id="KW-1185">Reference proteome</keyword>
<dbReference type="OrthoDB" id="2506948at2759"/>
<feature type="region of interest" description="Disordered" evidence="2">
    <location>
        <begin position="1"/>
        <end position="171"/>
    </location>
</feature>
<dbReference type="PANTHER" id="PTHR28190:SF1">
    <property type="entry name" value="NUCLEAR MIGRATION PROTEIN NUM1"/>
    <property type="match status" value="1"/>
</dbReference>
<evidence type="ECO:0000256" key="1">
    <source>
        <dbReference type="SAM" id="Coils"/>
    </source>
</evidence>
<dbReference type="AlphaFoldDB" id="A0A0C4EUD2"/>
<sequence length="650" mass="71256">MILSPGLRRHVPGSPGPGKRQVSAQAIGFGSKCLQPGLPPIGQPTPTPLKHPIPIPAHPCPAPASTTTTSPSNQQPPWTSSPSPPPAAGQHPPATALKRPRPSDQALVLPSSARSEPAPSSDDLITPGPSAAAQEQAIESLTDDPHPYLRSHIPPVPPLPPHFAHLNGNSSAATSLTPQALLQRLEQLLQAKSHEIQLAGQLGNSLLEQQAELELRISELESTGALFSAPQPKPSSRRHREHTPATPNHNEPAAAHLQSLSGESTEASEDEANPIDHTVRRKVEELDAAMKRWQEGNSEIWRQARGEPPAISRPSTPSQSPNGPMPITPVGHQLPPGSTPDSKSVAHSPTTDQSINRRARNAQHRANDIEFATEIGQSLLGEVRRLQSLLVVKEDELMEMKEEREGLWERNEQLMQRIKDYEANVDKFKEENWNLELNKQELQTKLTTTRDEKAKVEADRLKLIKQLTDLQQSSDQQRAEFERTTNLLAEERSKYESTIATLRKNHAGLQRERSDLQGTLDGVKVELETIKKKATMKRVGSGRQADGLSYETDNPGEGAGDEEEILATRMTPGKRKAGDHFHQNGTPIDGFGGDEGDPDNLTGTPARQRGLGSNLGFSTENDQLRTSLAHAQRTISTLRERHARPRQRRR</sequence>
<feature type="compositionally biased region" description="Basic residues" evidence="2">
    <location>
        <begin position="641"/>
        <end position="650"/>
    </location>
</feature>
<feature type="coiled-coil region" evidence="1">
    <location>
        <begin position="492"/>
        <end position="519"/>
    </location>
</feature>
<protein>
    <submittedName>
        <fullName evidence="3 4">Uncharacterized protein</fullName>
    </submittedName>
</protein>
<keyword evidence="1" id="KW-0175">Coiled coil</keyword>